<keyword evidence="3" id="KW-1185">Reference proteome</keyword>
<dbReference type="SUPFAM" id="SSF46785">
    <property type="entry name" value="Winged helix' DNA-binding domain"/>
    <property type="match status" value="1"/>
</dbReference>
<evidence type="ECO:0000313" key="2">
    <source>
        <dbReference type="EMBL" id="MBI9113942.1"/>
    </source>
</evidence>
<dbReference type="Pfam" id="PF12802">
    <property type="entry name" value="MarR_2"/>
    <property type="match status" value="1"/>
</dbReference>
<reference evidence="2" key="1">
    <citation type="submission" date="2020-12" db="EMBL/GenBank/DDBJ databases">
        <title>Sanguibacter suaedae sp. nov., isolated from Suaeda aralocaspica.</title>
        <authorList>
            <person name="Ma Q."/>
        </authorList>
    </citation>
    <scope>NUCLEOTIDE SEQUENCE</scope>
    <source>
        <strain evidence="2">YZGR15</strain>
    </source>
</reference>
<dbReference type="SMART" id="SM00347">
    <property type="entry name" value="HTH_MARR"/>
    <property type="match status" value="1"/>
</dbReference>
<name>A0A934I673_9MICO</name>
<organism evidence="2 3">
    <name type="scientific">Sanguibacter suaedae</name>
    <dbReference type="NCBI Taxonomy" id="2795737"/>
    <lineage>
        <taxon>Bacteria</taxon>
        <taxon>Bacillati</taxon>
        <taxon>Actinomycetota</taxon>
        <taxon>Actinomycetes</taxon>
        <taxon>Micrococcales</taxon>
        <taxon>Sanguibacteraceae</taxon>
        <taxon>Sanguibacter</taxon>
    </lineage>
</organism>
<dbReference type="AlphaFoldDB" id="A0A934I673"/>
<protein>
    <submittedName>
        <fullName evidence="2">MarR family transcriptional regulator</fullName>
    </submittedName>
</protein>
<dbReference type="InterPro" id="IPR036388">
    <property type="entry name" value="WH-like_DNA-bd_sf"/>
</dbReference>
<dbReference type="GO" id="GO:0003700">
    <property type="term" value="F:DNA-binding transcription factor activity"/>
    <property type="evidence" value="ECO:0007669"/>
    <property type="project" value="InterPro"/>
</dbReference>
<dbReference type="Gene3D" id="1.10.10.10">
    <property type="entry name" value="Winged helix-like DNA-binding domain superfamily/Winged helix DNA-binding domain"/>
    <property type="match status" value="1"/>
</dbReference>
<accession>A0A934I673</accession>
<comment type="caution">
    <text evidence="2">The sequence shown here is derived from an EMBL/GenBank/DDBJ whole genome shotgun (WGS) entry which is preliminary data.</text>
</comment>
<dbReference type="PRINTS" id="PR00598">
    <property type="entry name" value="HTHMARR"/>
</dbReference>
<dbReference type="PANTHER" id="PTHR33164">
    <property type="entry name" value="TRANSCRIPTIONAL REGULATOR, MARR FAMILY"/>
    <property type="match status" value="1"/>
</dbReference>
<dbReference type="PANTHER" id="PTHR33164:SF99">
    <property type="entry name" value="MARR FAMILY REGULATORY PROTEIN"/>
    <property type="match status" value="1"/>
</dbReference>
<gene>
    <name evidence="2" type="ORF">JAV76_02795</name>
</gene>
<sequence>MTAQTTEALWLSDQEQASWRAFLEGTARLSEALNKDLEIDSELSLNEYEVLVRLSESPTDSLRMSQLADSLAHSRSRITHTVRRMEERGLVVRESCAVDGRGVNCTLTDTGRAHLVEAAPSHVRSVRRHLVDVLTPQQLKNLGEAMQRVADACR</sequence>
<feature type="domain" description="HTH marR-type" evidence="1">
    <location>
        <begin position="1"/>
        <end position="151"/>
    </location>
</feature>
<evidence type="ECO:0000259" key="1">
    <source>
        <dbReference type="PROSITE" id="PS50995"/>
    </source>
</evidence>
<evidence type="ECO:0000313" key="3">
    <source>
        <dbReference type="Proteomes" id="UP000602087"/>
    </source>
</evidence>
<dbReference type="Proteomes" id="UP000602087">
    <property type="component" value="Unassembled WGS sequence"/>
</dbReference>
<dbReference type="InterPro" id="IPR036390">
    <property type="entry name" value="WH_DNA-bd_sf"/>
</dbReference>
<dbReference type="InterPro" id="IPR000835">
    <property type="entry name" value="HTH_MarR-typ"/>
</dbReference>
<dbReference type="InterPro" id="IPR039422">
    <property type="entry name" value="MarR/SlyA-like"/>
</dbReference>
<proteinExistence type="predicted"/>
<dbReference type="GO" id="GO:0006950">
    <property type="term" value="P:response to stress"/>
    <property type="evidence" value="ECO:0007669"/>
    <property type="project" value="TreeGrafter"/>
</dbReference>
<dbReference type="RefSeq" id="WP_198732506.1">
    <property type="nucleotide sequence ID" value="NZ_JAEINH010000002.1"/>
</dbReference>
<dbReference type="PROSITE" id="PS50995">
    <property type="entry name" value="HTH_MARR_2"/>
    <property type="match status" value="1"/>
</dbReference>
<dbReference type="EMBL" id="JAEINH010000002">
    <property type="protein sequence ID" value="MBI9113942.1"/>
    <property type="molecule type" value="Genomic_DNA"/>
</dbReference>